<dbReference type="RefSeq" id="WP_058276174.1">
    <property type="nucleotide sequence ID" value="NZ_CYPU01000011.1"/>
</dbReference>
<dbReference type="Proteomes" id="UP000050783">
    <property type="component" value="Unassembled WGS sequence"/>
</dbReference>
<sequence length="98" mass="10699">MKIAAKEVIGVSFDNKWYKPVSQAGHGNCYSSILGGGVLVLFLLILYRTGWNVRESILAIIGLRGMRNITPVELVVSAVTISATFYVLLQALEACKQI</sequence>
<organism evidence="2 3">
    <name type="scientific">Ruegeria atlantica</name>
    <dbReference type="NCBI Taxonomy" id="81569"/>
    <lineage>
        <taxon>Bacteria</taxon>
        <taxon>Pseudomonadati</taxon>
        <taxon>Pseudomonadota</taxon>
        <taxon>Alphaproteobacteria</taxon>
        <taxon>Rhodobacterales</taxon>
        <taxon>Roseobacteraceae</taxon>
        <taxon>Ruegeria</taxon>
    </lineage>
</organism>
<protein>
    <submittedName>
        <fullName evidence="2">Uncharacterized protein</fullName>
    </submittedName>
</protein>
<gene>
    <name evidence="2" type="ORF">RUA4292_00512</name>
</gene>
<dbReference type="AlphaFoldDB" id="A0A0P1ESC4"/>
<evidence type="ECO:0000256" key="1">
    <source>
        <dbReference type="SAM" id="Phobius"/>
    </source>
</evidence>
<proteinExistence type="predicted"/>
<keyword evidence="1" id="KW-0472">Membrane</keyword>
<dbReference type="OrthoDB" id="9938203at2"/>
<reference evidence="2 3" key="1">
    <citation type="submission" date="2015-09" db="EMBL/GenBank/DDBJ databases">
        <authorList>
            <consortium name="Swine Surveillance"/>
        </authorList>
    </citation>
    <scope>NUCLEOTIDE SEQUENCE [LARGE SCALE GENOMIC DNA]</scope>
    <source>
        <strain evidence="2 3">CECT 4292</strain>
    </source>
</reference>
<dbReference type="STRING" id="81569.RUM4293_01161"/>
<accession>A0A0P1ESC4</accession>
<dbReference type="GeneID" id="55491823"/>
<feature type="transmembrane region" description="Helical" evidence="1">
    <location>
        <begin position="68"/>
        <end position="89"/>
    </location>
</feature>
<keyword evidence="1" id="KW-0812">Transmembrane</keyword>
<evidence type="ECO:0000313" key="3">
    <source>
        <dbReference type="Proteomes" id="UP000050783"/>
    </source>
</evidence>
<dbReference type="EMBL" id="CYPU01000011">
    <property type="protein sequence ID" value="CUH46347.1"/>
    <property type="molecule type" value="Genomic_DNA"/>
</dbReference>
<feature type="transmembrane region" description="Helical" evidence="1">
    <location>
        <begin position="30"/>
        <end position="47"/>
    </location>
</feature>
<name>A0A0P1ESC4_9RHOB</name>
<keyword evidence="1" id="KW-1133">Transmembrane helix</keyword>
<evidence type="ECO:0000313" key="2">
    <source>
        <dbReference type="EMBL" id="CUH46347.1"/>
    </source>
</evidence>